<accession>A0A2T5P8F0</accession>
<dbReference type="SUPFAM" id="SSF52540">
    <property type="entry name" value="P-loop containing nucleoside triphosphate hydrolases"/>
    <property type="match status" value="1"/>
</dbReference>
<comment type="caution">
    <text evidence="10">The sequence shown here is derived from an EMBL/GenBank/DDBJ whole genome shotgun (WGS) entry which is preliminary data.</text>
</comment>
<evidence type="ECO:0000256" key="2">
    <source>
        <dbReference type="ARBA" id="ARBA00008420"/>
    </source>
</evidence>
<evidence type="ECO:0000256" key="9">
    <source>
        <dbReference type="RuleBase" id="RU363066"/>
    </source>
</evidence>
<dbReference type="GO" id="GO:0046316">
    <property type="term" value="F:gluconokinase activity"/>
    <property type="evidence" value="ECO:0007669"/>
    <property type="project" value="UniProtKB-EC"/>
</dbReference>
<dbReference type="EMBL" id="QASN01000019">
    <property type="protein sequence ID" value="PTU74022.1"/>
    <property type="molecule type" value="Genomic_DNA"/>
</dbReference>
<dbReference type="GO" id="GO:0005975">
    <property type="term" value="P:carbohydrate metabolic process"/>
    <property type="evidence" value="ECO:0007669"/>
    <property type="project" value="InterPro"/>
</dbReference>
<dbReference type="EC" id="2.7.1.12" evidence="3 9"/>
<evidence type="ECO:0000256" key="5">
    <source>
        <dbReference type="ARBA" id="ARBA00022741"/>
    </source>
</evidence>
<dbReference type="GO" id="GO:0005737">
    <property type="term" value="C:cytoplasm"/>
    <property type="evidence" value="ECO:0007669"/>
    <property type="project" value="TreeGrafter"/>
</dbReference>
<dbReference type="Pfam" id="PF01202">
    <property type="entry name" value="SKI"/>
    <property type="match status" value="1"/>
</dbReference>
<dbReference type="PANTHER" id="PTHR43442">
    <property type="entry name" value="GLUCONOKINASE-RELATED"/>
    <property type="match status" value="1"/>
</dbReference>
<protein>
    <recommendedName>
        <fullName evidence="3 9">Gluconokinase</fullName>
        <ecNumber evidence="3 9">2.7.1.12</ecNumber>
    </recommendedName>
</protein>
<dbReference type="CDD" id="cd02021">
    <property type="entry name" value="GntK"/>
    <property type="match status" value="1"/>
</dbReference>
<organism evidence="10 11">
    <name type="scientific">Pseudomonas mangrovi</name>
    <dbReference type="NCBI Taxonomy" id="2161748"/>
    <lineage>
        <taxon>Bacteria</taxon>
        <taxon>Pseudomonadati</taxon>
        <taxon>Pseudomonadota</taxon>
        <taxon>Gammaproteobacteria</taxon>
        <taxon>Pseudomonadales</taxon>
        <taxon>Pseudomonadaceae</taxon>
        <taxon>Pseudomonas</taxon>
    </lineage>
</organism>
<dbReference type="InterPro" id="IPR031322">
    <property type="entry name" value="Shikimate/glucono_kinase"/>
</dbReference>
<evidence type="ECO:0000256" key="6">
    <source>
        <dbReference type="ARBA" id="ARBA00022777"/>
    </source>
</evidence>
<reference evidence="10 11" key="1">
    <citation type="submission" date="2018-04" db="EMBL/GenBank/DDBJ databases">
        <title>Pseudomonas sp. nov., isolated from mangrove soil.</title>
        <authorList>
            <person name="Chen C."/>
        </authorList>
    </citation>
    <scope>NUCLEOTIDE SEQUENCE [LARGE SCALE GENOMIC DNA]</scope>
    <source>
        <strain evidence="10 11">TC-11</strain>
    </source>
</reference>
<comment type="similarity">
    <text evidence="2 9">Belongs to the gluconokinase GntK/GntV family.</text>
</comment>
<proteinExistence type="inferred from homology"/>
<dbReference type="OrthoDB" id="9795716at2"/>
<evidence type="ECO:0000313" key="11">
    <source>
        <dbReference type="Proteomes" id="UP000244064"/>
    </source>
</evidence>
<dbReference type="GO" id="GO:0005524">
    <property type="term" value="F:ATP binding"/>
    <property type="evidence" value="ECO:0007669"/>
    <property type="project" value="UniProtKB-KW"/>
</dbReference>
<comment type="pathway">
    <text evidence="1">Carbohydrate acid metabolism.</text>
</comment>
<keyword evidence="6 9" id="KW-0418">Kinase</keyword>
<dbReference type="InterPro" id="IPR006001">
    <property type="entry name" value="Therm_gnt_kin"/>
</dbReference>
<name>A0A2T5P8F0_9PSED</name>
<dbReference type="RefSeq" id="WP_108107454.1">
    <property type="nucleotide sequence ID" value="NZ_QASN01000019.1"/>
</dbReference>
<dbReference type="NCBIfam" id="TIGR01313">
    <property type="entry name" value="therm_gnt_kin"/>
    <property type="match status" value="1"/>
</dbReference>
<dbReference type="PANTHER" id="PTHR43442:SF3">
    <property type="entry name" value="GLUCONOKINASE-RELATED"/>
    <property type="match status" value="1"/>
</dbReference>
<evidence type="ECO:0000256" key="1">
    <source>
        <dbReference type="ARBA" id="ARBA00004761"/>
    </source>
</evidence>
<keyword evidence="4 9" id="KW-0808">Transferase</keyword>
<evidence type="ECO:0000256" key="3">
    <source>
        <dbReference type="ARBA" id="ARBA00012054"/>
    </source>
</evidence>
<dbReference type="Gene3D" id="3.40.50.300">
    <property type="entry name" value="P-loop containing nucleotide triphosphate hydrolases"/>
    <property type="match status" value="1"/>
</dbReference>
<sequence>MIVLVMGAAGCGKSAIASLLAERLDSAFLDADRLHDAASKAKMAAGVALDEDDRRPWLEAIHAVLQQHSAAAQTLVVACSALRRSHRQVLGRNIDELRVVFLDGDPELLARRIRQRHEHFFPAALLADQLAILEPPTGEQALRLDIGEPPPALVEQIVDWLALATRPPAAPNRQDIGQ</sequence>
<keyword evidence="5 9" id="KW-0547">Nucleotide-binding</keyword>
<dbReference type="AlphaFoldDB" id="A0A2T5P8F0"/>
<dbReference type="InterPro" id="IPR027417">
    <property type="entry name" value="P-loop_NTPase"/>
</dbReference>
<evidence type="ECO:0000256" key="8">
    <source>
        <dbReference type="ARBA" id="ARBA00048090"/>
    </source>
</evidence>
<evidence type="ECO:0000256" key="7">
    <source>
        <dbReference type="ARBA" id="ARBA00022840"/>
    </source>
</evidence>
<evidence type="ECO:0000313" key="10">
    <source>
        <dbReference type="EMBL" id="PTU74022.1"/>
    </source>
</evidence>
<comment type="catalytic activity">
    <reaction evidence="8 9">
        <text>D-gluconate + ATP = 6-phospho-D-gluconate + ADP + H(+)</text>
        <dbReference type="Rhea" id="RHEA:19433"/>
        <dbReference type="ChEBI" id="CHEBI:15378"/>
        <dbReference type="ChEBI" id="CHEBI:18391"/>
        <dbReference type="ChEBI" id="CHEBI:30616"/>
        <dbReference type="ChEBI" id="CHEBI:58759"/>
        <dbReference type="ChEBI" id="CHEBI:456216"/>
        <dbReference type="EC" id="2.7.1.12"/>
    </reaction>
</comment>
<keyword evidence="7 9" id="KW-0067">ATP-binding</keyword>
<gene>
    <name evidence="10" type="ORF">DBO85_11705</name>
</gene>
<dbReference type="Proteomes" id="UP000244064">
    <property type="component" value="Unassembled WGS sequence"/>
</dbReference>
<evidence type="ECO:0000256" key="4">
    <source>
        <dbReference type="ARBA" id="ARBA00022679"/>
    </source>
</evidence>
<keyword evidence="11" id="KW-1185">Reference proteome</keyword>